<evidence type="ECO:0000256" key="12">
    <source>
        <dbReference type="SAM" id="Phobius"/>
    </source>
</evidence>
<dbReference type="Pfam" id="PF00230">
    <property type="entry name" value="MIP"/>
    <property type="match status" value="1"/>
</dbReference>
<dbReference type="AlphaFoldDB" id="F0XKB5"/>
<dbReference type="RefSeq" id="XP_014171390.1">
    <property type="nucleotide sequence ID" value="XM_014315915.1"/>
</dbReference>
<reference evidence="13 14" key="1">
    <citation type="journal article" date="2011" name="Proc. Natl. Acad. Sci. U.S.A.">
        <title>Genome and transcriptome analyses of the mountain pine beetle-fungal symbiont Grosmannia clavigera, a lodgepole pine pathogen.</title>
        <authorList>
            <person name="DiGuistini S."/>
            <person name="Wang Y."/>
            <person name="Liao N.Y."/>
            <person name="Taylor G."/>
            <person name="Tanguay P."/>
            <person name="Feau N."/>
            <person name="Henrissat B."/>
            <person name="Chan S.K."/>
            <person name="Hesse-Orce U."/>
            <person name="Alamouti S.M."/>
            <person name="Tsui C.K.M."/>
            <person name="Docking R.T."/>
            <person name="Levasseur A."/>
            <person name="Haridas S."/>
            <person name="Robertson G."/>
            <person name="Birol I."/>
            <person name="Holt R.A."/>
            <person name="Marra M.A."/>
            <person name="Hamelin R.C."/>
            <person name="Hirst M."/>
            <person name="Jones S.J.M."/>
            <person name="Bohlmann J."/>
            <person name="Breuil C."/>
        </authorList>
    </citation>
    <scope>NUCLEOTIDE SEQUENCE [LARGE SCALE GENOMIC DNA]</scope>
    <source>
        <strain evidence="14">kw1407 / UAMH 11150</strain>
    </source>
</reference>
<dbReference type="Proteomes" id="UP000007796">
    <property type="component" value="Unassembled WGS sequence"/>
</dbReference>
<dbReference type="NCBIfam" id="TIGR00861">
    <property type="entry name" value="MIP"/>
    <property type="match status" value="1"/>
</dbReference>
<dbReference type="EMBL" id="GL629787">
    <property type="protein sequence ID" value="EFX01908.1"/>
    <property type="molecule type" value="Genomic_DNA"/>
</dbReference>
<evidence type="ECO:0000256" key="5">
    <source>
        <dbReference type="ARBA" id="ARBA00022692"/>
    </source>
</evidence>
<protein>
    <submittedName>
        <fullName evidence="13">Aquaporin</fullName>
    </submittedName>
</protein>
<dbReference type="InterPro" id="IPR022357">
    <property type="entry name" value="MIP_CS"/>
</dbReference>
<keyword evidence="14" id="KW-1185">Reference proteome</keyword>
<evidence type="ECO:0000256" key="11">
    <source>
        <dbReference type="SAM" id="MobiDB-lite"/>
    </source>
</evidence>
<evidence type="ECO:0000256" key="6">
    <source>
        <dbReference type="ARBA" id="ARBA00022737"/>
    </source>
</evidence>
<gene>
    <name evidence="13" type="ORF">CMQ_4979</name>
</gene>
<feature type="transmembrane region" description="Helical" evidence="12">
    <location>
        <begin position="93"/>
        <end position="125"/>
    </location>
</feature>
<dbReference type="PANTHER" id="PTHR19139">
    <property type="entry name" value="AQUAPORIN TRANSPORTER"/>
    <property type="match status" value="1"/>
</dbReference>
<accession>F0XKB5</accession>
<keyword evidence="5 10" id="KW-0812">Transmembrane</keyword>
<keyword evidence="6" id="KW-0677">Repeat</keyword>
<evidence type="ECO:0000256" key="2">
    <source>
        <dbReference type="ARBA" id="ARBA00006175"/>
    </source>
</evidence>
<dbReference type="STRING" id="655863.F0XKB5"/>
<dbReference type="GO" id="GO:0005886">
    <property type="term" value="C:plasma membrane"/>
    <property type="evidence" value="ECO:0007669"/>
    <property type="project" value="UniProtKB-SubCell"/>
</dbReference>
<dbReference type="PROSITE" id="PS00221">
    <property type="entry name" value="MIP"/>
    <property type="match status" value="1"/>
</dbReference>
<dbReference type="FunCoup" id="F0XKB5">
    <property type="interactions" value="203"/>
</dbReference>
<keyword evidence="4" id="KW-1003">Cell membrane</keyword>
<dbReference type="PANTHER" id="PTHR19139:SF199">
    <property type="entry name" value="MIP17260P"/>
    <property type="match status" value="1"/>
</dbReference>
<dbReference type="SUPFAM" id="SSF81338">
    <property type="entry name" value="Aquaporin-like"/>
    <property type="match status" value="1"/>
</dbReference>
<dbReference type="GO" id="GO:0015250">
    <property type="term" value="F:water channel activity"/>
    <property type="evidence" value="ECO:0007669"/>
    <property type="project" value="TreeGrafter"/>
</dbReference>
<feature type="region of interest" description="Disordered" evidence="11">
    <location>
        <begin position="254"/>
        <end position="309"/>
    </location>
</feature>
<feature type="compositionally biased region" description="Basic and acidic residues" evidence="11">
    <location>
        <begin position="261"/>
        <end position="292"/>
    </location>
</feature>
<dbReference type="HOGENOM" id="CLU_020019_1_4_1"/>
<organism evidence="14">
    <name type="scientific">Grosmannia clavigera (strain kw1407 / UAMH 11150)</name>
    <name type="common">Blue stain fungus</name>
    <name type="synonym">Graphiocladiella clavigera</name>
    <dbReference type="NCBI Taxonomy" id="655863"/>
    <lineage>
        <taxon>Eukaryota</taxon>
        <taxon>Fungi</taxon>
        <taxon>Dikarya</taxon>
        <taxon>Ascomycota</taxon>
        <taxon>Pezizomycotina</taxon>
        <taxon>Sordariomycetes</taxon>
        <taxon>Sordariomycetidae</taxon>
        <taxon>Ophiostomatales</taxon>
        <taxon>Ophiostomataceae</taxon>
        <taxon>Leptographium</taxon>
    </lineage>
</organism>
<dbReference type="FunFam" id="1.20.1080.10:FF:000014">
    <property type="entry name" value="Aquaporin 1"/>
    <property type="match status" value="1"/>
</dbReference>
<evidence type="ECO:0000256" key="1">
    <source>
        <dbReference type="ARBA" id="ARBA00004651"/>
    </source>
</evidence>
<evidence type="ECO:0000256" key="7">
    <source>
        <dbReference type="ARBA" id="ARBA00022989"/>
    </source>
</evidence>
<comment type="catalytic activity">
    <reaction evidence="9">
        <text>H2O(in) = H2O(out)</text>
        <dbReference type="Rhea" id="RHEA:29667"/>
        <dbReference type="ChEBI" id="CHEBI:15377"/>
    </reaction>
</comment>
<evidence type="ECO:0000313" key="14">
    <source>
        <dbReference type="Proteomes" id="UP000007796"/>
    </source>
</evidence>
<dbReference type="eggNOG" id="KOG0223">
    <property type="taxonomic scope" value="Eukaryota"/>
</dbReference>
<feature type="transmembrane region" description="Helical" evidence="12">
    <location>
        <begin position="217"/>
        <end position="237"/>
    </location>
</feature>
<evidence type="ECO:0000313" key="13">
    <source>
        <dbReference type="EMBL" id="EFX01908.1"/>
    </source>
</evidence>
<name>F0XKB5_GROCL</name>
<evidence type="ECO:0000256" key="9">
    <source>
        <dbReference type="ARBA" id="ARBA00034651"/>
    </source>
</evidence>
<evidence type="ECO:0000256" key="3">
    <source>
        <dbReference type="ARBA" id="ARBA00022448"/>
    </source>
</evidence>
<dbReference type="InterPro" id="IPR034294">
    <property type="entry name" value="Aquaporin_transptr"/>
</dbReference>
<dbReference type="InterPro" id="IPR000425">
    <property type="entry name" value="MIP"/>
</dbReference>
<dbReference type="OrthoDB" id="3222at2759"/>
<keyword evidence="7 12" id="KW-1133">Transmembrane helix</keyword>
<dbReference type="Gene3D" id="1.20.1080.10">
    <property type="entry name" value="Glycerol uptake facilitator protein"/>
    <property type="match status" value="1"/>
</dbReference>
<comment type="similarity">
    <text evidence="2 10">Belongs to the MIP/aquaporin (TC 1.A.8) family.</text>
</comment>
<sequence>MAQGSSFAQRLPQTVKNHFVAGMAEFVGTFLFLFFALGGTNAVNSAGSQEKTFVLASDPAELLYICICFGFSLAVTVWLFFRVSGGQFNPAVTLSLVLVGAVGPVRGFVVFIAQLLGGMSAAGVLSALFPGALQASTTLRSDTSIARGLFIEVFATSILVLAVLMMAVEKHRATSCAPLVIGLALFIAELVSIPYTGGSVNPARSLGPCVATRNFTHYHWIYWIGPFLGGLLATLYYKIIKVLEYETVNPGQDDDGLPRYMPKEHNNGLFHPEEKRNGTAERKLSGDTRFGEGFRTAPGLEAGQNVANA</sequence>
<keyword evidence="3 10" id="KW-0813">Transport</keyword>
<feature type="transmembrane region" description="Helical" evidence="12">
    <location>
        <begin position="20"/>
        <end position="42"/>
    </location>
</feature>
<feature type="transmembrane region" description="Helical" evidence="12">
    <location>
        <begin position="179"/>
        <end position="197"/>
    </location>
</feature>
<dbReference type="PRINTS" id="PR00783">
    <property type="entry name" value="MINTRINSICP"/>
</dbReference>
<proteinExistence type="inferred from homology"/>
<keyword evidence="8 12" id="KW-0472">Membrane</keyword>
<dbReference type="InterPro" id="IPR023271">
    <property type="entry name" value="Aquaporin-like"/>
</dbReference>
<evidence type="ECO:0000256" key="10">
    <source>
        <dbReference type="RuleBase" id="RU000477"/>
    </source>
</evidence>
<evidence type="ECO:0000256" key="8">
    <source>
        <dbReference type="ARBA" id="ARBA00023136"/>
    </source>
</evidence>
<feature type="transmembrane region" description="Helical" evidence="12">
    <location>
        <begin position="145"/>
        <end position="167"/>
    </location>
</feature>
<dbReference type="GeneID" id="25978249"/>
<evidence type="ECO:0000256" key="4">
    <source>
        <dbReference type="ARBA" id="ARBA00022475"/>
    </source>
</evidence>
<feature type="transmembrane region" description="Helical" evidence="12">
    <location>
        <begin position="62"/>
        <end position="81"/>
    </location>
</feature>
<comment type="subcellular location">
    <subcellularLocation>
        <location evidence="1">Cell membrane</location>
        <topology evidence="1">Multi-pass membrane protein</topology>
    </subcellularLocation>
</comment>
<dbReference type="InParanoid" id="F0XKB5"/>